<dbReference type="PANTHER" id="PTHR16056">
    <property type="entry name" value="REGULATOR OF MICROTUBULE DYNAMICS PROTEIN"/>
    <property type="match status" value="1"/>
</dbReference>
<feature type="compositionally biased region" description="Gly residues" evidence="10">
    <location>
        <begin position="595"/>
        <end position="606"/>
    </location>
</feature>
<keyword evidence="3" id="KW-0963">Cytoplasm</keyword>
<organism evidence="11 12">
    <name type="scientific">Monoraphidium neglectum</name>
    <dbReference type="NCBI Taxonomy" id="145388"/>
    <lineage>
        <taxon>Eukaryota</taxon>
        <taxon>Viridiplantae</taxon>
        <taxon>Chlorophyta</taxon>
        <taxon>core chlorophytes</taxon>
        <taxon>Chlorophyceae</taxon>
        <taxon>CS clade</taxon>
        <taxon>Sphaeropleales</taxon>
        <taxon>Selenastraceae</taxon>
        <taxon>Monoraphidium</taxon>
    </lineage>
</organism>
<dbReference type="OrthoDB" id="512473at2759"/>
<proteinExistence type="predicted"/>
<keyword evidence="5 9" id="KW-0802">TPR repeat</keyword>
<dbReference type="KEGG" id="mng:MNEG_4794"/>
<accession>A0A0D2MJL9</accession>
<evidence type="ECO:0000256" key="10">
    <source>
        <dbReference type="SAM" id="MobiDB-lite"/>
    </source>
</evidence>
<dbReference type="InterPro" id="IPR011990">
    <property type="entry name" value="TPR-like_helical_dom_sf"/>
</dbReference>
<name>A0A0D2MJL9_9CHLO</name>
<dbReference type="RefSeq" id="XP_013902179.1">
    <property type="nucleotide sequence ID" value="XM_014046725.1"/>
</dbReference>
<dbReference type="InterPro" id="IPR049039">
    <property type="entry name" value="RMD1-3_a_helical_rpt"/>
</dbReference>
<keyword evidence="12" id="KW-1185">Reference proteome</keyword>
<evidence type="ECO:0000313" key="11">
    <source>
        <dbReference type="EMBL" id="KIZ03160.1"/>
    </source>
</evidence>
<dbReference type="GeneID" id="25737671"/>
<dbReference type="InterPro" id="IPR019734">
    <property type="entry name" value="TPR_rpt"/>
</dbReference>
<evidence type="ECO:0000313" key="12">
    <source>
        <dbReference type="Proteomes" id="UP000054498"/>
    </source>
</evidence>
<evidence type="ECO:0000256" key="3">
    <source>
        <dbReference type="ARBA" id="ARBA00022490"/>
    </source>
</evidence>
<keyword evidence="6" id="KW-0206">Cytoskeleton</keyword>
<evidence type="ECO:0000256" key="1">
    <source>
        <dbReference type="ARBA" id="ARBA00004245"/>
    </source>
</evidence>
<evidence type="ECO:0000256" key="5">
    <source>
        <dbReference type="ARBA" id="ARBA00022803"/>
    </source>
</evidence>
<evidence type="ECO:0000256" key="7">
    <source>
        <dbReference type="ARBA" id="ARBA00039966"/>
    </source>
</evidence>
<evidence type="ECO:0000256" key="2">
    <source>
        <dbReference type="ARBA" id="ARBA00011375"/>
    </source>
</evidence>
<sequence length="606" mass="64032">MVEHQQPAWGAQAVLTTITWAPQSHSLQLQARQPTAGHLQRQWRVAANPPRRVVFASISSAAGPQFRFPWGWPQPAPLQQQHKQQGLQQLLFDPGADNPSVSHAAPIAGAAASIAGGSSSGSSSSSSSGGSNSGNESTGVFSASLDTPEAGSCGLAGNHHQQHEAALLGNEGQRLHIQAQAPQQQLGQQAQQQQQQQRQQPFWLAPFGAFGPPCPASAMGTASAGSRGGEQHHGLRLFSRHINSEAAKLAGLVGAQLLLHFTNLQRGVAHQGDELKGRMPWRHLRLPWQRSSGASGADASGSLAGGAARAAFQPAEAARRWVAKGVEAERALDLREALSCYQSAVALEPTNLEYVCRLAKQWSDLTYEAGATNAQVAEANAKGIEYAERAIALDPKAAAGHMASCVSKGRLALFSDNKTKVRLAKEAREAAVHALEVEPSNDLAHHLMGRWHFEMAQINFVVRQLIKLVYGAALAPGTFEEALTEFQAAASLNPSKLIHRVELGRTLLRLGRRQEALRELTASTSLEVEDVNARLQLDDAEMMLVKLRKEFERSVTPLAWGGFGDATGDAAAAAGGADAAEQPAAAAAEREGPRPGDGGGGGAAAA</sequence>
<evidence type="ECO:0000256" key="4">
    <source>
        <dbReference type="ARBA" id="ARBA00022737"/>
    </source>
</evidence>
<dbReference type="GO" id="GO:0005876">
    <property type="term" value="C:spindle microtubule"/>
    <property type="evidence" value="ECO:0007669"/>
    <property type="project" value="TreeGrafter"/>
</dbReference>
<reference evidence="11 12" key="1">
    <citation type="journal article" date="2013" name="BMC Genomics">
        <title>Reconstruction of the lipid metabolism for the microalga Monoraphidium neglectum from its genome sequence reveals characteristics suitable for biofuel production.</title>
        <authorList>
            <person name="Bogen C."/>
            <person name="Al-Dilaimi A."/>
            <person name="Albersmeier A."/>
            <person name="Wichmann J."/>
            <person name="Grundmann M."/>
            <person name="Rupp O."/>
            <person name="Lauersen K.J."/>
            <person name="Blifernez-Klassen O."/>
            <person name="Kalinowski J."/>
            <person name="Goesmann A."/>
            <person name="Mussgnug J.H."/>
            <person name="Kruse O."/>
        </authorList>
    </citation>
    <scope>NUCLEOTIDE SEQUENCE [LARGE SCALE GENOMIC DNA]</scope>
    <source>
        <strain evidence="11 12">SAG 48.87</strain>
    </source>
</reference>
<protein>
    <recommendedName>
        <fullName evidence="7">Regulator of microtubule dynamics protein 1</fullName>
    </recommendedName>
    <alternativeName>
        <fullName evidence="8">Protein FAM82B</fullName>
    </alternativeName>
</protein>
<comment type="subcellular location">
    <subcellularLocation>
        <location evidence="1">Cytoplasm</location>
        <location evidence="1">Cytoskeleton</location>
    </subcellularLocation>
</comment>
<dbReference type="GO" id="GO:0097431">
    <property type="term" value="C:mitotic spindle pole"/>
    <property type="evidence" value="ECO:0007669"/>
    <property type="project" value="TreeGrafter"/>
</dbReference>
<dbReference type="EMBL" id="KK100902">
    <property type="protein sequence ID" value="KIZ03160.1"/>
    <property type="molecule type" value="Genomic_DNA"/>
</dbReference>
<comment type="subunit">
    <text evidence="2">Interacts with microtubules.</text>
</comment>
<dbReference type="GO" id="GO:0005737">
    <property type="term" value="C:cytoplasm"/>
    <property type="evidence" value="ECO:0007669"/>
    <property type="project" value="TreeGrafter"/>
</dbReference>
<evidence type="ECO:0000256" key="6">
    <source>
        <dbReference type="ARBA" id="ARBA00023212"/>
    </source>
</evidence>
<dbReference type="AlphaFoldDB" id="A0A0D2MJL9"/>
<dbReference type="Proteomes" id="UP000054498">
    <property type="component" value="Unassembled WGS sequence"/>
</dbReference>
<dbReference type="Pfam" id="PF21033">
    <property type="entry name" value="RMD1-3"/>
    <property type="match status" value="1"/>
</dbReference>
<feature type="repeat" description="TPR" evidence="9">
    <location>
        <begin position="318"/>
        <end position="351"/>
    </location>
</feature>
<feature type="compositionally biased region" description="Low complexity" evidence="10">
    <location>
        <begin position="570"/>
        <end position="587"/>
    </location>
</feature>
<dbReference type="STRING" id="145388.A0A0D2MJL9"/>
<dbReference type="PANTHER" id="PTHR16056:SF16">
    <property type="entry name" value="REGULATOR OF MICROTUBULE DYNAMICS PROTEIN 1"/>
    <property type="match status" value="1"/>
</dbReference>
<feature type="region of interest" description="Disordered" evidence="10">
    <location>
        <begin position="570"/>
        <end position="606"/>
    </location>
</feature>
<gene>
    <name evidence="11" type="ORF">MNEG_4794</name>
</gene>
<dbReference type="Gene3D" id="1.25.40.10">
    <property type="entry name" value="Tetratricopeptide repeat domain"/>
    <property type="match status" value="2"/>
</dbReference>
<feature type="compositionally biased region" description="Low complexity" evidence="10">
    <location>
        <begin position="113"/>
        <end position="134"/>
    </location>
</feature>
<dbReference type="PROSITE" id="PS50005">
    <property type="entry name" value="TPR"/>
    <property type="match status" value="1"/>
</dbReference>
<dbReference type="SUPFAM" id="SSF48452">
    <property type="entry name" value="TPR-like"/>
    <property type="match status" value="1"/>
</dbReference>
<dbReference type="GO" id="GO:0008017">
    <property type="term" value="F:microtubule binding"/>
    <property type="evidence" value="ECO:0007669"/>
    <property type="project" value="TreeGrafter"/>
</dbReference>
<feature type="compositionally biased region" description="Polar residues" evidence="10">
    <location>
        <begin position="135"/>
        <end position="145"/>
    </location>
</feature>
<evidence type="ECO:0000256" key="8">
    <source>
        <dbReference type="ARBA" id="ARBA00041958"/>
    </source>
</evidence>
<feature type="region of interest" description="Disordered" evidence="10">
    <location>
        <begin position="179"/>
        <end position="199"/>
    </location>
</feature>
<keyword evidence="4" id="KW-0677">Repeat</keyword>
<evidence type="ECO:0000256" key="9">
    <source>
        <dbReference type="PROSITE-ProRule" id="PRU00339"/>
    </source>
</evidence>
<feature type="region of interest" description="Disordered" evidence="10">
    <location>
        <begin position="113"/>
        <end position="145"/>
    </location>
</feature>